<dbReference type="InterPro" id="IPR017927">
    <property type="entry name" value="FAD-bd_FR_type"/>
</dbReference>
<evidence type="ECO:0000259" key="1">
    <source>
        <dbReference type="PROSITE" id="PS51384"/>
    </source>
</evidence>
<proteinExistence type="predicted"/>
<gene>
    <name evidence="2" type="ORF">J8N05_21700</name>
</gene>
<dbReference type="InterPro" id="IPR039261">
    <property type="entry name" value="FNR_nucleotide-bd"/>
</dbReference>
<name>A0A941B7R9_9ACTN</name>
<dbReference type="Gene3D" id="3.40.50.80">
    <property type="entry name" value="Nucleotide-binding domain of ferredoxin-NADP reductase (FNR) module"/>
    <property type="match status" value="1"/>
</dbReference>
<dbReference type="Proteomes" id="UP000677413">
    <property type="component" value="Unassembled WGS sequence"/>
</dbReference>
<accession>A0A941B7R9</accession>
<organism evidence="2 3">
    <name type="scientific">Streptomyces liliiviolaceus</name>
    <dbReference type="NCBI Taxonomy" id="2823109"/>
    <lineage>
        <taxon>Bacteria</taxon>
        <taxon>Bacillati</taxon>
        <taxon>Actinomycetota</taxon>
        <taxon>Actinomycetes</taxon>
        <taxon>Kitasatosporales</taxon>
        <taxon>Streptomycetaceae</taxon>
        <taxon>Streptomyces</taxon>
    </lineage>
</organism>
<reference evidence="2 3" key="1">
    <citation type="submission" date="2021-04" db="EMBL/GenBank/DDBJ databases">
        <authorList>
            <person name="Tang X."/>
            <person name="Zhou X."/>
            <person name="Chen X."/>
            <person name="Cernava T."/>
            <person name="Zhang C."/>
        </authorList>
    </citation>
    <scope>NUCLEOTIDE SEQUENCE [LARGE SCALE GENOMIC DNA]</scope>
    <source>
        <strain evidence="2 3">BH-SS-21</strain>
    </source>
</reference>
<dbReference type="PANTHER" id="PTHR30157:SF0">
    <property type="entry name" value="NADPH-DEPENDENT FERRIC-CHELATE REDUCTASE"/>
    <property type="match status" value="1"/>
</dbReference>
<dbReference type="GO" id="GO:0016491">
    <property type="term" value="F:oxidoreductase activity"/>
    <property type="evidence" value="ECO:0007669"/>
    <property type="project" value="InterPro"/>
</dbReference>
<dbReference type="InterPro" id="IPR013113">
    <property type="entry name" value="SIP_FAD-bd"/>
</dbReference>
<dbReference type="EMBL" id="JAGPYQ010000001">
    <property type="protein sequence ID" value="MBQ0850781.1"/>
    <property type="molecule type" value="Genomic_DNA"/>
</dbReference>
<dbReference type="AlphaFoldDB" id="A0A941B7R9"/>
<comment type="caution">
    <text evidence="2">The sequence shown here is derived from an EMBL/GenBank/DDBJ whole genome shotgun (WGS) entry which is preliminary data.</text>
</comment>
<dbReference type="InterPro" id="IPR007037">
    <property type="entry name" value="SIP_rossman_dom"/>
</dbReference>
<dbReference type="Pfam" id="PF04954">
    <property type="entry name" value="SIP"/>
    <property type="match status" value="1"/>
</dbReference>
<dbReference type="PANTHER" id="PTHR30157">
    <property type="entry name" value="FERRIC REDUCTASE, NADPH-DEPENDENT"/>
    <property type="match status" value="1"/>
</dbReference>
<evidence type="ECO:0000313" key="3">
    <source>
        <dbReference type="Proteomes" id="UP000677413"/>
    </source>
</evidence>
<evidence type="ECO:0000313" key="2">
    <source>
        <dbReference type="EMBL" id="MBQ0850781.1"/>
    </source>
</evidence>
<sequence length="297" mass="32440">MTIHHAEVARVATLSESMVRVTLSGGDLADFVSTGVGDEYVRLFLPHGADRHDLSLPQALADGGWRTPEDRPTAPMRTYTIRAVRPDAGEIDIDFVRHDHGVASEWALGARPGDPVGLTSPTGLYRPPADLERQVLVSDLTGLPALARLLEQTPEGVRSRIAVEVPGAGSRQDLSVRPGDHLTWKYGGNGHGPCRLAELVAAQVPPGTDLTGGYVWVAGQTNALRDVRRYLRKELGLPADRFKVVGYWMPGSETWGDRYEALPSTVKSELTRMWDQPSGDEEDTTLDYETRLSELGL</sequence>
<dbReference type="Gene3D" id="2.40.30.10">
    <property type="entry name" value="Translation factors"/>
    <property type="match status" value="1"/>
</dbReference>
<dbReference type="PROSITE" id="PS51384">
    <property type="entry name" value="FAD_FR"/>
    <property type="match status" value="1"/>
</dbReference>
<dbReference type="CDD" id="cd06193">
    <property type="entry name" value="siderophore_interacting"/>
    <property type="match status" value="1"/>
</dbReference>
<dbReference type="SUPFAM" id="SSF63380">
    <property type="entry name" value="Riboflavin synthase domain-like"/>
    <property type="match status" value="1"/>
</dbReference>
<dbReference type="RefSeq" id="WP_210885069.1">
    <property type="nucleotide sequence ID" value="NZ_JAGPYQ010000001.1"/>
</dbReference>
<dbReference type="Pfam" id="PF08021">
    <property type="entry name" value="FAD_binding_9"/>
    <property type="match status" value="1"/>
</dbReference>
<dbReference type="InterPro" id="IPR039374">
    <property type="entry name" value="SIP_fam"/>
</dbReference>
<dbReference type="InterPro" id="IPR017938">
    <property type="entry name" value="Riboflavin_synthase-like_b-brl"/>
</dbReference>
<keyword evidence="3" id="KW-1185">Reference proteome</keyword>
<feature type="domain" description="FAD-binding FR-type" evidence="1">
    <location>
        <begin position="1"/>
        <end position="128"/>
    </location>
</feature>
<protein>
    <submittedName>
        <fullName evidence="2">Siderophore-interacting protein</fullName>
    </submittedName>
</protein>